<evidence type="ECO:0000313" key="2">
    <source>
        <dbReference type="EMBL" id="NHN32412.1"/>
    </source>
</evidence>
<sequence length="296" mass="35496">MNRFMIGQYGGFNYKKYHRDFRASFWGIEACLFEDEQDIENLVNLSKQDGFRIGVHFPLRAGVSPFRDALFLAHDEDTRQQAFDHIEQELDYLVRVQPEYILFHYPKPVILDDRADWKNWRFADSREFVYESQYSFEALKEKSEQLFEWLALKAEKYGFIPVLEFDALNAYVYESDFLESLFIRYPTIKCCLDTGRLYLQERTDPHFNARLVIRKYAKYAEILHLSTLKINEQIEHYKYPALPHLDPNEGWAPIEDYLRILKEENPDTRIMFEHRSDLISDEQLEACYQWVHGLLK</sequence>
<protein>
    <submittedName>
        <fullName evidence="2">Sugar phosphate isomerase/epimerase</fullName>
    </submittedName>
</protein>
<dbReference type="EMBL" id="JAAOIW010000008">
    <property type="protein sequence ID" value="NHN32412.1"/>
    <property type="molecule type" value="Genomic_DNA"/>
</dbReference>
<gene>
    <name evidence="2" type="ORF">G9U52_21455</name>
</gene>
<proteinExistence type="predicted"/>
<evidence type="ECO:0000259" key="1">
    <source>
        <dbReference type="Pfam" id="PF01261"/>
    </source>
</evidence>
<dbReference type="RefSeq" id="WP_166152704.1">
    <property type="nucleotide sequence ID" value="NZ_JAAOIW010000008.1"/>
</dbReference>
<dbReference type="Gene3D" id="3.20.20.150">
    <property type="entry name" value="Divalent-metal-dependent TIM barrel enzymes"/>
    <property type="match status" value="1"/>
</dbReference>
<dbReference type="GO" id="GO:0016853">
    <property type="term" value="F:isomerase activity"/>
    <property type="evidence" value="ECO:0007669"/>
    <property type="project" value="UniProtKB-KW"/>
</dbReference>
<reference evidence="2" key="1">
    <citation type="submission" date="2020-03" db="EMBL/GenBank/DDBJ databases">
        <title>Draft sequencing of Paenibacilllus sp. S3N08.</title>
        <authorList>
            <person name="Kim D.-U."/>
        </authorList>
    </citation>
    <scope>NUCLEOTIDE SEQUENCE</scope>
    <source>
        <strain evidence="2">S3N08</strain>
    </source>
</reference>
<dbReference type="InterPro" id="IPR013022">
    <property type="entry name" value="Xyl_isomerase-like_TIM-brl"/>
</dbReference>
<dbReference type="InterPro" id="IPR036237">
    <property type="entry name" value="Xyl_isomerase-like_sf"/>
</dbReference>
<keyword evidence="3" id="KW-1185">Reference proteome</keyword>
<dbReference type="SUPFAM" id="SSF51658">
    <property type="entry name" value="Xylose isomerase-like"/>
    <property type="match status" value="1"/>
</dbReference>
<evidence type="ECO:0000313" key="3">
    <source>
        <dbReference type="Proteomes" id="UP001165962"/>
    </source>
</evidence>
<name>A0ABX0JC12_9BACL</name>
<keyword evidence="2" id="KW-0413">Isomerase</keyword>
<feature type="domain" description="Xylose isomerase-like TIM barrel" evidence="1">
    <location>
        <begin position="35"/>
        <end position="278"/>
    </location>
</feature>
<organism evidence="2 3">
    <name type="scientific">Paenibacillus agricola</name>
    <dbReference type="NCBI Taxonomy" id="2716264"/>
    <lineage>
        <taxon>Bacteria</taxon>
        <taxon>Bacillati</taxon>
        <taxon>Bacillota</taxon>
        <taxon>Bacilli</taxon>
        <taxon>Bacillales</taxon>
        <taxon>Paenibacillaceae</taxon>
        <taxon>Paenibacillus</taxon>
    </lineage>
</organism>
<comment type="caution">
    <text evidence="2">The sequence shown here is derived from an EMBL/GenBank/DDBJ whole genome shotgun (WGS) entry which is preliminary data.</text>
</comment>
<dbReference type="Pfam" id="PF01261">
    <property type="entry name" value="AP_endonuc_2"/>
    <property type="match status" value="1"/>
</dbReference>
<accession>A0ABX0JC12</accession>
<dbReference type="Proteomes" id="UP001165962">
    <property type="component" value="Unassembled WGS sequence"/>
</dbReference>